<evidence type="ECO:0000259" key="1">
    <source>
        <dbReference type="PROSITE" id="PS50209"/>
    </source>
</evidence>
<dbReference type="PANTHER" id="PTHR15034:SF5">
    <property type="entry name" value="DEATH DOMAIN-CONTAINING PROTEIN CRADD"/>
    <property type="match status" value="1"/>
</dbReference>
<dbReference type="GO" id="GO:0042981">
    <property type="term" value="P:regulation of apoptotic process"/>
    <property type="evidence" value="ECO:0007669"/>
    <property type="project" value="InterPro"/>
</dbReference>
<dbReference type="InterPro" id="IPR011029">
    <property type="entry name" value="DEATH-like_dom_sf"/>
</dbReference>
<evidence type="ECO:0000313" key="2">
    <source>
        <dbReference type="EMBL" id="CAM91781.1"/>
    </source>
</evidence>
<accession>A4VB10</accession>
<reference evidence="2" key="1">
    <citation type="submission" date="2007-04" db="EMBL/GenBank/DDBJ databases">
        <title>Analysis of the immune-related transcriptome of an bilaterian model, the marine annelid Platynereis dumerilii.</title>
        <authorList>
            <person name="Altincicek B."/>
            <person name="Vilcinskas A."/>
        </authorList>
    </citation>
    <scope>NUCLEOTIDE SEQUENCE</scope>
    <source>
        <strain evidence="2">Hauenschild</strain>
        <tissue evidence="2">Whole animal</tissue>
    </source>
</reference>
<organism evidence="2">
    <name type="scientific">Platynereis dumerilii</name>
    <name type="common">Dumeril's clam worm</name>
    <dbReference type="NCBI Taxonomy" id="6359"/>
    <lineage>
        <taxon>Eukaryota</taxon>
        <taxon>Metazoa</taxon>
        <taxon>Spiralia</taxon>
        <taxon>Lophotrochozoa</taxon>
        <taxon>Annelida</taxon>
        <taxon>Polychaeta</taxon>
        <taxon>Errantia</taxon>
        <taxon>Phyllodocida</taxon>
        <taxon>Nereididae</taxon>
        <taxon>Platynereis</taxon>
    </lineage>
</organism>
<dbReference type="AlphaFoldDB" id="A4VB10"/>
<proteinExistence type="evidence at transcript level"/>
<dbReference type="PROSITE" id="PS50209">
    <property type="entry name" value="CARD"/>
    <property type="match status" value="1"/>
</dbReference>
<feature type="non-terminal residue" evidence="2">
    <location>
        <position position="1"/>
    </location>
</feature>
<feature type="domain" description="CARD" evidence="1">
    <location>
        <begin position="19"/>
        <end position="97"/>
    </location>
</feature>
<dbReference type="GO" id="GO:0070513">
    <property type="term" value="F:death domain binding"/>
    <property type="evidence" value="ECO:0007669"/>
    <property type="project" value="InterPro"/>
</dbReference>
<dbReference type="InterPro" id="IPR037939">
    <property type="entry name" value="CRADD"/>
</dbReference>
<dbReference type="CDD" id="cd01671">
    <property type="entry name" value="CARD"/>
    <property type="match status" value="1"/>
</dbReference>
<dbReference type="PANTHER" id="PTHR15034">
    <property type="entry name" value="DEATH DOMAIN-CONTAINING PROTEIN CRADD"/>
    <property type="match status" value="1"/>
</dbReference>
<dbReference type="GO" id="GO:0002020">
    <property type="term" value="F:protease binding"/>
    <property type="evidence" value="ECO:0007669"/>
    <property type="project" value="InterPro"/>
</dbReference>
<feature type="non-terminal residue" evidence="2">
    <location>
        <position position="158"/>
    </location>
</feature>
<dbReference type="InterPro" id="IPR001315">
    <property type="entry name" value="CARD"/>
</dbReference>
<dbReference type="Pfam" id="PF00619">
    <property type="entry name" value="CARD"/>
    <property type="match status" value="1"/>
</dbReference>
<dbReference type="SUPFAM" id="SSF47986">
    <property type="entry name" value="DEATH domain"/>
    <property type="match status" value="1"/>
</dbReference>
<dbReference type="EMBL" id="AM697693">
    <property type="protein sequence ID" value="CAM91781.1"/>
    <property type="molecule type" value="mRNA"/>
</dbReference>
<dbReference type="Gene3D" id="1.10.533.10">
    <property type="entry name" value="Death Domain, Fas"/>
    <property type="match status" value="1"/>
</dbReference>
<protein>
    <recommendedName>
        <fullName evidence="1">CARD domain-containing protein</fullName>
    </recommendedName>
</protein>
<sequence>LCVDTTAFPRTKRSNKTIMEAKHKKILQKNHELLSNDLDLDSVKRFLFENEILTGEDLEKLALPTMTETQKKEYFLTQILPKRGPGAYGKFIEALQQDSHDDYIIEKLENTQVSEAELKNGNLPCDDRNGPGTNYDFAIFQAKDSDYDTLELKQFLEQ</sequence>
<name>A4VB10_PLADU</name>